<evidence type="ECO:0000313" key="4">
    <source>
        <dbReference type="Proteomes" id="UP001060771"/>
    </source>
</evidence>
<reference evidence="1" key="4">
    <citation type="journal article" date="2023" name="Microbiol. Resour. Announc.">
        <title>Complete Genome Sequence of Vulcanisaeta souniana Strain IC-059, a Hyperthermophilic Archaeon Isolated from Hot Spring Water in Japan.</title>
        <authorList>
            <person name="Kato S."/>
            <person name="Itoh T."/>
            <person name="Wu L."/>
            <person name="Ma J."/>
            <person name="Ohkuma M."/>
        </authorList>
    </citation>
    <scope>NUCLEOTIDE SEQUENCE</scope>
    <source>
        <strain evidence="1">JCM 11219</strain>
    </source>
</reference>
<evidence type="ECO:0000313" key="2">
    <source>
        <dbReference type="EMBL" id="GGI70545.1"/>
    </source>
</evidence>
<dbReference type="RefSeq" id="WP_054843443.1">
    <property type="nucleotide sequence ID" value="NZ_AP026830.1"/>
</dbReference>
<dbReference type="OrthoDB" id="25083at2157"/>
<reference evidence="2" key="1">
    <citation type="journal article" date="2014" name="Int. J. Syst. Evol. Microbiol.">
        <title>Complete genome sequence of Corynebacterium casei LMG S-19264T (=DSM 44701T), isolated from a smear-ripened cheese.</title>
        <authorList>
            <consortium name="US DOE Joint Genome Institute (JGI-PGF)"/>
            <person name="Walter F."/>
            <person name="Albersmeier A."/>
            <person name="Kalinowski J."/>
            <person name="Ruckert C."/>
        </authorList>
    </citation>
    <scope>NUCLEOTIDE SEQUENCE</scope>
    <source>
        <strain evidence="2">JCM 11219</strain>
    </source>
</reference>
<reference evidence="4" key="3">
    <citation type="submission" date="2022-09" db="EMBL/GenBank/DDBJ databases">
        <title>Complete genome sequence of Vulcanisaeta souniana.</title>
        <authorList>
            <person name="Kato S."/>
            <person name="Itoh T."/>
            <person name="Ohkuma M."/>
        </authorList>
    </citation>
    <scope>NUCLEOTIDE SEQUENCE [LARGE SCALE GENOMIC DNA]</scope>
    <source>
        <strain evidence="4">JCM 11219</strain>
    </source>
</reference>
<keyword evidence="4" id="KW-1185">Reference proteome</keyword>
<gene>
    <name evidence="2" type="ORF">GCM10007112_04390</name>
    <name evidence="1" type="ORF">Vsou_08580</name>
</gene>
<protein>
    <submittedName>
        <fullName evidence="2">Uncharacterized protein</fullName>
    </submittedName>
</protein>
<dbReference type="AlphaFoldDB" id="A0A830EF34"/>
<sequence length="110" mass="12883">MDCPKCEVGEIKDEDDVIRERRKFIACLLSGLNLRFLTIDNGIRYQAMYYVEIAGEHIKDALDIVLKCINDSLNSMPDELREHMRLSTKAFDDTYVIMFNNEYITIKAIW</sequence>
<dbReference type="GeneID" id="76206408"/>
<dbReference type="Proteomes" id="UP001060771">
    <property type="component" value="Chromosome"/>
</dbReference>
<dbReference type="Proteomes" id="UP000657075">
    <property type="component" value="Unassembled WGS sequence"/>
</dbReference>
<evidence type="ECO:0000313" key="3">
    <source>
        <dbReference type="Proteomes" id="UP000657075"/>
    </source>
</evidence>
<accession>A0A830EF34</accession>
<organism evidence="2 3">
    <name type="scientific">Vulcanisaeta souniana JCM 11219</name>
    <dbReference type="NCBI Taxonomy" id="1293586"/>
    <lineage>
        <taxon>Archaea</taxon>
        <taxon>Thermoproteota</taxon>
        <taxon>Thermoprotei</taxon>
        <taxon>Thermoproteales</taxon>
        <taxon>Thermoproteaceae</taxon>
        <taxon>Vulcanisaeta</taxon>
    </lineage>
</organism>
<reference evidence="2" key="2">
    <citation type="submission" date="2020-09" db="EMBL/GenBank/DDBJ databases">
        <authorList>
            <person name="Sun Q."/>
            <person name="Ohkuma M."/>
        </authorList>
    </citation>
    <scope>NUCLEOTIDE SEQUENCE</scope>
    <source>
        <strain evidence="2">JCM 11219</strain>
    </source>
</reference>
<proteinExistence type="predicted"/>
<name>A0A830EF34_9CREN</name>
<dbReference type="EMBL" id="BMNM01000001">
    <property type="protein sequence ID" value="GGI70545.1"/>
    <property type="molecule type" value="Genomic_DNA"/>
</dbReference>
<evidence type="ECO:0000313" key="1">
    <source>
        <dbReference type="EMBL" id="BDR91765.1"/>
    </source>
</evidence>
<dbReference type="EMBL" id="AP026830">
    <property type="protein sequence ID" value="BDR91765.1"/>
    <property type="molecule type" value="Genomic_DNA"/>
</dbReference>